<proteinExistence type="predicted"/>
<keyword evidence="2" id="KW-1185">Reference proteome</keyword>
<accession>A0A8X6P7Q2</accession>
<reference evidence="1" key="1">
    <citation type="submission" date="2020-08" db="EMBL/GenBank/DDBJ databases">
        <title>Multicomponent nature underlies the extraordinary mechanical properties of spider dragline silk.</title>
        <authorList>
            <person name="Kono N."/>
            <person name="Nakamura H."/>
            <person name="Mori M."/>
            <person name="Yoshida Y."/>
            <person name="Ohtoshi R."/>
            <person name="Malay A.D."/>
            <person name="Moran D.A.P."/>
            <person name="Tomita M."/>
            <person name="Numata K."/>
            <person name="Arakawa K."/>
        </authorList>
    </citation>
    <scope>NUCLEOTIDE SEQUENCE</scope>
</reference>
<protein>
    <submittedName>
        <fullName evidence="1">Uncharacterized protein</fullName>
    </submittedName>
</protein>
<organism evidence="1 2">
    <name type="scientific">Nephila pilipes</name>
    <name type="common">Giant wood spider</name>
    <name type="synonym">Nephila maculata</name>
    <dbReference type="NCBI Taxonomy" id="299642"/>
    <lineage>
        <taxon>Eukaryota</taxon>
        <taxon>Metazoa</taxon>
        <taxon>Ecdysozoa</taxon>
        <taxon>Arthropoda</taxon>
        <taxon>Chelicerata</taxon>
        <taxon>Arachnida</taxon>
        <taxon>Araneae</taxon>
        <taxon>Araneomorphae</taxon>
        <taxon>Entelegynae</taxon>
        <taxon>Araneoidea</taxon>
        <taxon>Nephilidae</taxon>
        <taxon>Nephila</taxon>
    </lineage>
</organism>
<dbReference type="EMBL" id="BMAW01017838">
    <property type="protein sequence ID" value="GFT55814.1"/>
    <property type="molecule type" value="Genomic_DNA"/>
</dbReference>
<evidence type="ECO:0000313" key="2">
    <source>
        <dbReference type="Proteomes" id="UP000887013"/>
    </source>
</evidence>
<sequence length="68" mass="7381">MDFGVCLPLRPEHLKSSLNVNLDSHPPLPTNPVFELSPCLLIPTVSFGGVRKRGGGRKDWTLRALAGT</sequence>
<feature type="non-terminal residue" evidence="1">
    <location>
        <position position="68"/>
    </location>
</feature>
<evidence type="ECO:0000313" key="1">
    <source>
        <dbReference type="EMBL" id="GFT55814.1"/>
    </source>
</evidence>
<name>A0A8X6P7Q2_NEPPI</name>
<gene>
    <name evidence="1" type="ORF">NPIL_625871</name>
</gene>
<dbReference type="Proteomes" id="UP000887013">
    <property type="component" value="Unassembled WGS sequence"/>
</dbReference>
<comment type="caution">
    <text evidence="1">The sequence shown here is derived from an EMBL/GenBank/DDBJ whole genome shotgun (WGS) entry which is preliminary data.</text>
</comment>
<dbReference type="AlphaFoldDB" id="A0A8X6P7Q2"/>